<gene>
    <name evidence="1" type="ORF">FOC69_13045</name>
</gene>
<reference evidence="1 2" key="1">
    <citation type="submission" date="2020-05" db="EMBL/GenBank/DDBJ databases">
        <title>FDA dAtabase for Regulatory Grade micrObial Sequences (FDA-ARGOS): Supporting development and validation of Infectious Disease Dx tests.</title>
        <authorList>
            <person name="Bojja K."/>
            <person name="Kessler A."/>
            <person name="Tallon L."/>
            <person name="Sadzewicz L."/>
            <person name="Zhao X."/>
            <person name="Vavikolanu K."/>
            <person name="Mehta A."/>
            <person name="Aluvathingal J."/>
            <person name="Nadendla S."/>
            <person name="Myers T."/>
            <person name="Yan Y."/>
            <person name="Sichtig H."/>
        </authorList>
    </citation>
    <scope>NUCLEOTIDE SEQUENCE [LARGE SCALE GENOMIC DNA]</scope>
    <source>
        <strain evidence="1 2">FDAARGOS_763</strain>
    </source>
</reference>
<dbReference type="RefSeq" id="WP_005778676.1">
    <property type="nucleotide sequence ID" value="NZ_CP054003.1"/>
</dbReference>
<sequence length="56" mass="6540">MKKNKAKKTYEVNIDMKWSKDYKIKATSAAEAKRTAWEKFKSNPGKSLFEILAEKE</sequence>
<evidence type="ECO:0000313" key="2">
    <source>
        <dbReference type="Proteomes" id="UP000501467"/>
    </source>
</evidence>
<name>A0AAP9ND01_BACFG</name>
<protein>
    <submittedName>
        <fullName evidence="1">Uncharacterized protein</fullName>
    </submittedName>
</protein>
<accession>A0AAP9ND01</accession>
<dbReference type="AlphaFoldDB" id="A0AAP9ND01"/>
<organism evidence="1 2">
    <name type="scientific">Bacteroides fragilis</name>
    <dbReference type="NCBI Taxonomy" id="817"/>
    <lineage>
        <taxon>Bacteria</taxon>
        <taxon>Pseudomonadati</taxon>
        <taxon>Bacteroidota</taxon>
        <taxon>Bacteroidia</taxon>
        <taxon>Bacteroidales</taxon>
        <taxon>Bacteroidaceae</taxon>
        <taxon>Bacteroides</taxon>
    </lineage>
</organism>
<dbReference type="Proteomes" id="UP000501467">
    <property type="component" value="Chromosome"/>
</dbReference>
<dbReference type="EMBL" id="CP054003">
    <property type="protein sequence ID" value="QKH85243.1"/>
    <property type="molecule type" value="Genomic_DNA"/>
</dbReference>
<proteinExistence type="predicted"/>
<evidence type="ECO:0000313" key="1">
    <source>
        <dbReference type="EMBL" id="QKH85243.1"/>
    </source>
</evidence>